<dbReference type="eggNOG" id="COG3209">
    <property type="taxonomic scope" value="Bacteria"/>
</dbReference>
<keyword evidence="1" id="KW-0677">Repeat</keyword>
<dbReference type="InterPro" id="IPR045351">
    <property type="entry name" value="DUF6531"/>
</dbReference>
<comment type="caution">
    <text evidence="5">The sequence shown here is derived from an EMBL/GenBank/DDBJ whole genome shotgun (WGS) entry which is preliminary data.</text>
</comment>
<dbReference type="PANTHER" id="PTHR32305:SF15">
    <property type="entry name" value="PROTEIN RHSA-RELATED"/>
    <property type="match status" value="1"/>
</dbReference>
<reference evidence="5 6" key="1">
    <citation type="submission" date="2013-08" db="EMBL/GenBank/DDBJ databases">
        <authorList>
            <person name="Durkin A.S."/>
            <person name="Haft D.R."/>
            <person name="McCorrison J."/>
            <person name="Torralba M."/>
            <person name="Gillis M."/>
            <person name="Haft D.H."/>
            <person name="Methe B."/>
            <person name="Sutton G."/>
            <person name="Nelson K.E."/>
        </authorList>
    </citation>
    <scope>NUCLEOTIDE SEQUENCE [LARGE SCALE GENOMIC DNA]</scope>
    <source>
        <strain evidence="5 6">F0195</strain>
    </source>
</reference>
<dbReference type="Pfam" id="PF05593">
    <property type="entry name" value="RHS_repeat"/>
    <property type="match status" value="2"/>
</dbReference>
<evidence type="ECO:0000313" key="5">
    <source>
        <dbReference type="EMBL" id="ERL07909.1"/>
    </source>
</evidence>
<dbReference type="Gene3D" id="2.180.10.10">
    <property type="entry name" value="RHS repeat-associated core"/>
    <property type="match status" value="3"/>
</dbReference>
<proteinExistence type="predicted"/>
<dbReference type="InterPro" id="IPR056823">
    <property type="entry name" value="TEN-like_YD-shell"/>
</dbReference>
<feature type="compositionally biased region" description="Polar residues" evidence="2">
    <location>
        <begin position="865"/>
        <end position="874"/>
    </location>
</feature>
<protein>
    <submittedName>
        <fullName evidence="5">YD repeat protein (3 repeats)</fullName>
    </submittedName>
</protein>
<feature type="domain" description="DUF6531" evidence="3">
    <location>
        <begin position="258"/>
        <end position="331"/>
    </location>
</feature>
<evidence type="ECO:0000259" key="4">
    <source>
        <dbReference type="Pfam" id="PF25023"/>
    </source>
</evidence>
<dbReference type="InterPro" id="IPR006530">
    <property type="entry name" value="YD"/>
</dbReference>
<feature type="domain" description="Teneurin-like YD-shell" evidence="4">
    <location>
        <begin position="759"/>
        <end position="840"/>
    </location>
</feature>
<dbReference type="STRING" id="1125712.HMPREF1316_1814"/>
<dbReference type="Pfam" id="PF25023">
    <property type="entry name" value="TEN_YD-shell"/>
    <property type="match status" value="2"/>
</dbReference>
<organism evidence="5 6">
    <name type="scientific">Olsenella profusa F0195</name>
    <dbReference type="NCBI Taxonomy" id="1125712"/>
    <lineage>
        <taxon>Bacteria</taxon>
        <taxon>Bacillati</taxon>
        <taxon>Actinomycetota</taxon>
        <taxon>Coriobacteriia</taxon>
        <taxon>Coriobacteriales</taxon>
        <taxon>Atopobiaceae</taxon>
        <taxon>Olsenella</taxon>
    </lineage>
</organism>
<name>U2T4D1_9ACTN</name>
<accession>U2T4D1</accession>
<feature type="compositionally biased region" description="Low complexity" evidence="2">
    <location>
        <begin position="848"/>
        <end position="860"/>
    </location>
</feature>
<dbReference type="Pfam" id="PF20148">
    <property type="entry name" value="DUF6531"/>
    <property type="match status" value="1"/>
</dbReference>
<dbReference type="Proteomes" id="UP000016638">
    <property type="component" value="Unassembled WGS sequence"/>
</dbReference>
<feature type="region of interest" description="Disordered" evidence="2">
    <location>
        <begin position="848"/>
        <end position="874"/>
    </location>
</feature>
<dbReference type="EMBL" id="AWEZ01000050">
    <property type="protein sequence ID" value="ERL07909.1"/>
    <property type="molecule type" value="Genomic_DNA"/>
</dbReference>
<dbReference type="InterPro" id="IPR031325">
    <property type="entry name" value="RHS_repeat"/>
</dbReference>
<evidence type="ECO:0000313" key="6">
    <source>
        <dbReference type="Proteomes" id="UP000016638"/>
    </source>
</evidence>
<dbReference type="NCBIfam" id="TIGR01643">
    <property type="entry name" value="YD_repeat_2x"/>
    <property type="match status" value="9"/>
</dbReference>
<keyword evidence="6" id="KW-1185">Reference proteome</keyword>
<dbReference type="PATRIC" id="fig|1125712.3.peg.1528"/>
<gene>
    <name evidence="5" type="ORF">HMPREF1316_1814</name>
</gene>
<evidence type="ECO:0000256" key="2">
    <source>
        <dbReference type="SAM" id="MobiDB-lite"/>
    </source>
</evidence>
<sequence length="874" mass="97066">MRVDPSQLQSILDSDKTKARQQAYACQAQIDAVYDVVKSDSRTQGAAYDSARAYLLRVKLPALQCQFVFLDTLVGDLDSDIAALDAFGGETLDSEELEANISLYDGLIDRLYKQQQEQQSLQREQSAAGQSTDASQRSIESIEHLAQVYEGARAELQRKLKVLYDYTGNGSIYSASQGEASRLKEAGEALGQVAYDPQSHTYDLSNVSDGSWNSQDMQSKYWRSVINLILDNKDAPASVRKYVLNELKGTNDSALFGGDPVNLSTGNFIHQRVFLRMGGLFPLSFSLFYNSVDEGDATIGKGWSQNLGLHVLRHDSGMVSVRMADGHEALFFPEGGQYVGATVEGSLTPRAEGGWSYTDALATEFLFDAEGTLVRMVDVDGSGADLAYDESGLLERVVSVSGERLDFHHEGGLLVRVSDATGRSIGLEHEGALLVALTDELGHTRRYGYDHLGRMASLTNPRGEVTLRNAYDEHGRVARQAFANGAEITYRFDELGHELTLVDQEGHESSYESDGLYRTVAYTRPDGTERFEYDRRNLKTAHTSRLGHTTRFRYDRAGRVRSITNAAGQTLAFERNEMGRPLEVRLDGKMLVRNTFDGQGHLTVREDALGRAVRLSYDATGRPIRLTQPDGSVVVLTRDARGNVTRIEGDPGIRVDYAYDELGRVVARTNADGGVTRYEYDARGKVVRVTNAVGDSRHYRYDACGNMVEMRDYDGLSLKRSYDAFGLLRTATDKQGGTCTFEYDRLWRLARVTDPLGASTTYAYDRFGRLESVTDALGGSVRYEYDADDRCTQVTYQNGAQAHFDYDGLGRVIRVRDCSDAVTHLTYNRFGRWRRSLTPSAIGVRRSSMRWGSSSPSRTSWGHGRSSTMTPWGT</sequence>
<dbReference type="PANTHER" id="PTHR32305">
    <property type="match status" value="1"/>
</dbReference>
<evidence type="ECO:0000256" key="1">
    <source>
        <dbReference type="ARBA" id="ARBA00022737"/>
    </source>
</evidence>
<dbReference type="RefSeq" id="WP_021726419.1">
    <property type="nucleotide sequence ID" value="NZ_AWEZ01000050.1"/>
</dbReference>
<feature type="domain" description="Teneurin-like YD-shell" evidence="4">
    <location>
        <begin position="595"/>
        <end position="709"/>
    </location>
</feature>
<dbReference type="InterPro" id="IPR050708">
    <property type="entry name" value="T6SS_VgrG/RHS"/>
</dbReference>
<evidence type="ECO:0000259" key="3">
    <source>
        <dbReference type="Pfam" id="PF20148"/>
    </source>
</evidence>
<dbReference type="AlphaFoldDB" id="U2T4D1"/>